<proteinExistence type="predicted"/>
<reference evidence="1" key="1">
    <citation type="submission" date="2014-12" db="EMBL/GenBank/DDBJ databases">
        <title>Insight into the proteome of Arion vulgaris.</title>
        <authorList>
            <person name="Aradska J."/>
            <person name="Bulat T."/>
            <person name="Smidak R."/>
            <person name="Sarate P."/>
            <person name="Gangsoo J."/>
            <person name="Sialana F."/>
            <person name="Bilban M."/>
            <person name="Lubec G."/>
        </authorList>
    </citation>
    <scope>NUCLEOTIDE SEQUENCE</scope>
    <source>
        <tissue evidence="1">Skin</tissue>
    </source>
</reference>
<protein>
    <submittedName>
        <fullName evidence="1">Uncharacterized protein</fullName>
    </submittedName>
</protein>
<feature type="non-terminal residue" evidence="1">
    <location>
        <position position="49"/>
    </location>
</feature>
<gene>
    <name evidence="1" type="primary">ORF19444</name>
</gene>
<dbReference type="EMBL" id="HACG01006346">
    <property type="protein sequence ID" value="CEK53211.1"/>
    <property type="molecule type" value="Transcribed_RNA"/>
</dbReference>
<sequence length="49" mass="5281">MYKTLQTLTSSSLPCAVPSGIGDHGALQIFVPCICYISDVDTLPCHEVR</sequence>
<name>A0A0B6YBL0_9EUPU</name>
<evidence type="ECO:0000313" key="1">
    <source>
        <dbReference type="EMBL" id="CEK53211.1"/>
    </source>
</evidence>
<dbReference type="AlphaFoldDB" id="A0A0B6YBL0"/>
<organism evidence="1">
    <name type="scientific">Arion vulgaris</name>
    <dbReference type="NCBI Taxonomy" id="1028688"/>
    <lineage>
        <taxon>Eukaryota</taxon>
        <taxon>Metazoa</taxon>
        <taxon>Spiralia</taxon>
        <taxon>Lophotrochozoa</taxon>
        <taxon>Mollusca</taxon>
        <taxon>Gastropoda</taxon>
        <taxon>Heterobranchia</taxon>
        <taxon>Euthyneura</taxon>
        <taxon>Panpulmonata</taxon>
        <taxon>Eupulmonata</taxon>
        <taxon>Stylommatophora</taxon>
        <taxon>Helicina</taxon>
        <taxon>Arionoidea</taxon>
        <taxon>Arionidae</taxon>
        <taxon>Arion</taxon>
    </lineage>
</organism>
<accession>A0A0B6YBL0</accession>